<dbReference type="InterPro" id="IPR016024">
    <property type="entry name" value="ARM-type_fold"/>
</dbReference>
<comment type="caution">
    <text evidence="2">The sequence shown here is derived from an EMBL/GenBank/DDBJ whole genome shotgun (WGS) entry which is preliminary data.</text>
</comment>
<evidence type="ECO:0000313" key="3">
    <source>
        <dbReference type="Proteomes" id="UP000275408"/>
    </source>
</evidence>
<accession>A0A3M6T8D9</accession>
<dbReference type="STRING" id="46731.A0A3M6T8D9"/>
<proteinExistence type="predicted"/>
<organism evidence="2 3">
    <name type="scientific">Pocillopora damicornis</name>
    <name type="common">Cauliflower coral</name>
    <name type="synonym">Millepora damicornis</name>
    <dbReference type="NCBI Taxonomy" id="46731"/>
    <lineage>
        <taxon>Eukaryota</taxon>
        <taxon>Metazoa</taxon>
        <taxon>Cnidaria</taxon>
        <taxon>Anthozoa</taxon>
        <taxon>Hexacorallia</taxon>
        <taxon>Scleractinia</taxon>
        <taxon>Astrocoeniina</taxon>
        <taxon>Pocilloporidae</taxon>
        <taxon>Pocillopora</taxon>
    </lineage>
</organism>
<evidence type="ECO:0000259" key="1">
    <source>
        <dbReference type="PROSITE" id="PS50004"/>
    </source>
</evidence>
<dbReference type="InterPro" id="IPR035892">
    <property type="entry name" value="C2_domain_sf"/>
</dbReference>
<reference evidence="2 3" key="1">
    <citation type="journal article" date="2018" name="Sci. Rep.">
        <title>Comparative analysis of the Pocillopora damicornis genome highlights role of immune system in coral evolution.</title>
        <authorList>
            <person name="Cunning R."/>
            <person name="Bay R.A."/>
            <person name="Gillette P."/>
            <person name="Baker A.C."/>
            <person name="Traylor-Knowles N."/>
        </authorList>
    </citation>
    <scope>NUCLEOTIDE SEQUENCE [LARGE SCALE GENOMIC DNA]</scope>
    <source>
        <strain evidence="2">RSMAS</strain>
        <tissue evidence="2">Whole animal</tissue>
    </source>
</reference>
<dbReference type="InterPro" id="IPR000008">
    <property type="entry name" value="C2_dom"/>
</dbReference>
<protein>
    <recommendedName>
        <fullName evidence="1">C2 domain-containing protein</fullName>
    </recommendedName>
</protein>
<feature type="domain" description="C2" evidence="1">
    <location>
        <begin position="41"/>
        <end position="169"/>
    </location>
</feature>
<name>A0A3M6T8D9_POCDA</name>
<evidence type="ECO:0000313" key="2">
    <source>
        <dbReference type="EMBL" id="RMX37642.1"/>
    </source>
</evidence>
<dbReference type="SUPFAM" id="SSF49562">
    <property type="entry name" value="C2 domain (Calcium/lipid-binding domain, CaLB)"/>
    <property type="match status" value="1"/>
</dbReference>
<dbReference type="Gene3D" id="2.60.40.150">
    <property type="entry name" value="C2 domain"/>
    <property type="match status" value="1"/>
</dbReference>
<gene>
    <name evidence="2" type="ORF">pdam_00004314</name>
</gene>
<keyword evidence="3" id="KW-1185">Reference proteome</keyword>
<dbReference type="EMBL" id="RCHS01004089">
    <property type="protein sequence ID" value="RMX37642.1"/>
    <property type="molecule type" value="Genomic_DNA"/>
</dbReference>
<dbReference type="Proteomes" id="UP000275408">
    <property type="component" value="Unassembled WGS sequence"/>
</dbReference>
<dbReference type="Pfam" id="PF00168">
    <property type="entry name" value="C2"/>
    <property type="match status" value="1"/>
</dbReference>
<dbReference type="SUPFAM" id="SSF48371">
    <property type="entry name" value="ARM repeat"/>
    <property type="match status" value="1"/>
</dbReference>
<dbReference type="OrthoDB" id="419768at2759"/>
<dbReference type="PROSITE" id="PS50004">
    <property type="entry name" value="C2"/>
    <property type="match status" value="1"/>
</dbReference>
<dbReference type="AlphaFoldDB" id="A0A3M6T8D9"/>
<sequence length="241" mass="27691">MSTLEPVREVLGFENLVFSVFEFICGLTETPKCKKTVKKFLDELIYFLVLYMQITEEQPIISSLFCTHIPNNRQVWTSNPNQFAEDEDDDTFSFSVRIAVQDVLLVISGTLFPEFEETFEFTVPPEEFSSRAVLFHIFDKETVGSNNSLGQVNIELKYLDLDEPIRKRYPLADLKNESYKRAEWAQNAVAQEFREAMYAHALYRHPIFLRGIETKGRKLYSLSSRSAGSSSKVFLVNGIPG</sequence>